<evidence type="ECO:0000313" key="1">
    <source>
        <dbReference type="EMBL" id="SNV29712.1"/>
    </source>
</evidence>
<dbReference type="EMBL" id="LT906441">
    <property type="protein sequence ID" value="SNV29712.1"/>
    <property type="molecule type" value="Genomic_DNA"/>
</dbReference>
<reference evidence="1 2" key="1">
    <citation type="submission" date="2017-06" db="EMBL/GenBank/DDBJ databases">
        <authorList>
            <consortium name="Pathogen Informatics"/>
        </authorList>
    </citation>
    <scope>NUCLEOTIDE SEQUENCE [LARGE SCALE GENOMIC DNA]</scope>
    <source>
        <strain evidence="1 2">NCTC11865</strain>
    </source>
</reference>
<sequence length="161" mass="18491">MPSKEAIIDFLLTRKVKLSNVGPLVTYKQTTINLDGNIWIGRPGDNVYVITSYDYQQGHHLTLEGYSHPSYFRVTVNSPTHAERDLDTLRIYGDGPITFHQYTSAQHPGTLVTGHDYAELEDLSPYLLWPPAAFSPKYLRRWTGKRDYNLPHSPFRPSQDR</sequence>
<gene>
    <name evidence="1" type="ORF">SAMEA4412665_00322</name>
</gene>
<evidence type="ECO:0000313" key="2">
    <source>
        <dbReference type="Proteomes" id="UP000215332"/>
    </source>
</evidence>
<name>A0A239W5T3_9ACTN</name>
<protein>
    <submittedName>
        <fullName evidence="1">Uncharacterized protein</fullName>
    </submittedName>
</protein>
<organism evidence="1 2">
    <name type="scientific">Cutibacterium granulosum</name>
    <dbReference type="NCBI Taxonomy" id="33011"/>
    <lineage>
        <taxon>Bacteria</taxon>
        <taxon>Bacillati</taxon>
        <taxon>Actinomycetota</taxon>
        <taxon>Actinomycetes</taxon>
        <taxon>Propionibacteriales</taxon>
        <taxon>Propionibacteriaceae</taxon>
        <taxon>Cutibacterium</taxon>
    </lineage>
</organism>
<dbReference type="AlphaFoldDB" id="A0A239W5T3"/>
<dbReference type="KEGG" id="cgrn:4412665_00322"/>
<dbReference type="RefSeq" id="WP_095140915.1">
    <property type="nucleotide sequence ID" value="NZ_LT906441.1"/>
</dbReference>
<dbReference type="Proteomes" id="UP000215332">
    <property type="component" value="Chromosome 1"/>
</dbReference>
<accession>A0A239W5T3</accession>
<proteinExistence type="predicted"/>